<evidence type="ECO:0000259" key="14">
    <source>
        <dbReference type="PROSITE" id="PS50011"/>
    </source>
</evidence>
<dbReference type="Proteomes" id="UP000306102">
    <property type="component" value="Unassembled WGS sequence"/>
</dbReference>
<proteinExistence type="predicted"/>
<dbReference type="PANTHER" id="PTHR45647">
    <property type="entry name" value="OS02G0152300 PROTEIN"/>
    <property type="match status" value="1"/>
</dbReference>
<evidence type="ECO:0000256" key="9">
    <source>
        <dbReference type="ARBA" id="ARBA00022786"/>
    </source>
</evidence>
<keyword evidence="12" id="KW-0175">Coiled coil</keyword>
<dbReference type="Pfam" id="PF04564">
    <property type="entry name" value="U-box"/>
    <property type="match status" value="1"/>
</dbReference>
<feature type="compositionally biased region" description="Polar residues" evidence="13">
    <location>
        <begin position="224"/>
        <end position="239"/>
    </location>
</feature>
<dbReference type="STRING" id="542762.A0A4S4F009"/>
<keyword evidence="10 11" id="KW-0067">ATP-binding</keyword>
<dbReference type="GO" id="GO:0005524">
    <property type="term" value="F:ATP binding"/>
    <property type="evidence" value="ECO:0007669"/>
    <property type="project" value="UniProtKB-UniRule"/>
</dbReference>
<evidence type="ECO:0000256" key="12">
    <source>
        <dbReference type="SAM" id="Coils"/>
    </source>
</evidence>
<comment type="caution">
    <text evidence="16">The sequence shown here is derived from an EMBL/GenBank/DDBJ whole genome shotgun (WGS) entry which is preliminary data.</text>
</comment>
<dbReference type="PANTHER" id="PTHR45647:SF100">
    <property type="entry name" value="U-BOX DOMAIN-CONTAINING PROTEIN 33"/>
    <property type="match status" value="1"/>
</dbReference>
<evidence type="ECO:0000256" key="5">
    <source>
        <dbReference type="ARBA" id="ARBA00022527"/>
    </source>
</evidence>
<evidence type="ECO:0000256" key="11">
    <source>
        <dbReference type="PROSITE-ProRule" id="PRU10141"/>
    </source>
</evidence>
<dbReference type="GO" id="GO:0016567">
    <property type="term" value="P:protein ubiquitination"/>
    <property type="evidence" value="ECO:0007669"/>
    <property type="project" value="UniProtKB-UniPathway"/>
</dbReference>
<evidence type="ECO:0000256" key="10">
    <source>
        <dbReference type="ARBA" id="ARBA00022840"/>
    </source>
</evidence>
<evidence type="ECO:0000256" key="8">
    <source>
        <dbReference type="ARBA" id="ARBA00022777"/>
    </source>
</evidence>
<dbReference type="Gene3D" id="3.40.50.620">
    <property type="entry name" value="HUPs"/>
    <property type="match status" value="1"/>
</dbReference>
<dbReference type="SUPFAM" id="SSF57850">
    <property type="entry name" value="RING/U-box"/>
    <property type="match status" value="1"/>
</dbReference>
<feature type="compositionally biased region" description="Basic and acidic residues" evidence="13">
    <location>
        <begin position="325"/>
        <end position="339"/>
    </location>
</feature>
<feature type="compositionally biased region" description="Basic and acidic residues" evidence="13">
    <location>
        <begin position="252"/>
        <end position="262"/>
    </location>
</feature>
<dbReference type="FunFam" id="3.30.200.20:FF:000039">
    <property type="entry name" value="receptor-like protein kinase FERONIA"/>
    <property type="match status" value="1"/>
</dbReference>
<dbReference type="InterPro" id="IPR001245">
    <property type="entry name" value="Ser-Thr/Tyr_kinase_cat_dom"/>
</dbReference>
<feature type="region of interest" description="Disordered" evidence="13">
    <location>
        <begin position="1"/>
        <end position="20"/>
    </location>
</feature>
<evidence type="ECO:0000256" key="4">
    <source>
        <dbReference type="ARBA" id="ARBA00012483"/>
    </source>
</evidence>
<evidence type="ECO:0000256" key="1">
    <source>
        <dbReference type="ARBA" id="ARBA00000900"/>
    </source>
</evidence>
<dbReference type="SMART" id="SM00220">
    <property type="entry name" value="S_TKc"/>
    <property type="match status" value="1"/>
</dbReference>
<dbReference type="EMBL" id="SDRB02000728">
    <property type="protein sequence ID" value="THG22723.1"/>
    <property type="molecule type" value="Genomic_DNA"/>
</dbReference>
<keyword evidence="8" id="KW-0418">Kinase</keyword>
<dbReference type="PROSITE" id="PS00108">
    <property type="entry name" value="PROTEIN_KINASE_ST"/>
    <property type="match status" value="1"/>
</dbReference>
<name>A0A4S4F009_CAMSN</name>
<dbReference type="GO" id="GO:0061630">
    <property type="term" value="F:ubiquitin protein ligase activity"/>
    <property type="evidence" value="ECO:0007669"/>
    <property type="project" value="UniProtKB-EC"/>
</dbReference>
<comment type="pathway">
    <text evidence="3">Protein modification; protein ubiquitination.</text>
</comment>
<dbReference type="InterPro" id="IPR008271">
    <property type="entry name" value="Ser/Thr_kinase_AS"/>
</dbReference>
<feature type="domain" description="Protein kinase" evidence="14">
    <location>
        <begin position="528"/>
        <end position="797"/>
    </location>
</feature>
<dbReference type="CDD" id="cd16655">
    <property type="entry name" value="RING-Ubox_WDSUB1-like"/>
    <property type="match status" value="1"/>
</dbReference>
<evidence type="ECO:0000256" key="3">
    <source>
        <dbReference type="ARBA" id="ARBA00004906"/>
    </source>
</evidence>
<comment type="catalytic activity">
    <reaction evidence="1">
        <text>S-ubiquitinyl-[E2 ubiquitin-conjugating enzyme]-L-cysteine + [acceptor protein]-L-lysine = [E2 ubiquitin-conjugating enzyme]-L-cysteine + N(6)-ubiquitinyl-[acceptor protein]-L-lysine.</text>
        <dbReference type="EC" id="2.3.2.27"/>
    </reaction>
</comment>
<dbReference type="InterPro" id="IPR003613">
    <property type="entry name" value="Ubox_domain"/>
</dbReference>
<dbReference type="CDD" id="cd01989">
    <property type="entry name" value="USP_STK_Ubox_N"/>
    <property type="match status" value="1"/>
</dbReference>
<evidence type="ECO:0000256" key="7">
    <source>
        <dbReference type="ARBA" id="ARBA00022741"/>
    </source>
</evidence>
<evidence type="ECO:0000256" key="6">
    <source>
        <dbReference type="ARBA" id="ARBA00022679"/>
    </source>
</evidence>
<dbReference type="EC" id="2.3.2.27" evidence="4"/>
<dbReference type="AlphaFoldDB" id="A0A4S4F009"/>
<evidence type="ECO:0000313" key="17">
    <source>
        <dbReference type="Proteomes" id="UP000306102"/>
    </source>
</evidence>
<keyword evidence="9" id="KW-0833">Ubl conjugation pathway</keyword>
<dbReference type="Gene3D" id="3.30.40.10">
    <property type="entry name" value="Zinc/RING finger domain, C3HC4 (zinc finger)"/>
    <property type="match status" value="1"/>
</dbReference>
<evidence type="ECO:0000313" key="16">
    <source>
        <dbReference type="EMBL" id="THG22723.1"/>
    </source>
</evidence>
<dbReference type="Pfam" id="PF07714">
    <property type="entry name" value="PK_Tyr_Ser-Thr"/>
    <property type="match status" value="1"/>
</dbReference>
<dbReference type="SMART" id="SM00504">
    <property type="entry name" value="Ubox"/>
    <property type="match status" value="1"/>
</dbReference>
<feature type="binding site" evidence="11">
    <location>
        <position position="555"/>
    </location>
    <ligand>
        <name>ATP</name>
        <dbReference type="ChEBI" id="CHEBI:30616"/>
    </ligand>
</feature>
<accession>A0A4S4F009</accession>
<reference evidence="16 17" key="1">
    <citation type="journal article" date="2018" name="Proc. Natl. Acad. Sci. U.S.A.">
        <title>Draft genome sequence of Camellia sinensis var. sinensis provides insights into the evolution of the tea genome and tea quality.</title>
        <authorList>
            <person name="Wei C."/>
            <person name="Yang H."/>
            <person name="Wang S."/>
            <person name="Zhao J."/>
            <person name="Liu C."/>
            <person name="Gao L."/>
            <person name="Xia E."/>
            <person name="Lu Y."/>
            <person name="Tai Y."/>
            <person name="She G."/>
            <person name="Sun J."/>
            <person name="Cao H."/>
            <person name="Tong W."/>
            <person name="Gao Q."/>
            <person name="Li Y."/>
            <person name="Deng W."/>
            <person name="Jiang X."/>
            <person name="Wang W."/>
            <person name="Chen Q."/>
            <person name="Zhang S."/>
            <person name="Li H."/>
            <person name="Wu J."/>
            <person name="Wang P."/>
            <person name="Li P."/>
            <person name="Shi C."/>
            <person name="Zheng F."/>
            <person name="Jian J."/>
            <person name="Huang B."/>
            <person name="Shan D."/>
            <person name="Shi M."/>
            <person name="Fang C."/>
            <person name="Yue Y."/>
            <person name="Li F."/>
            <person name="Li D."/>
            <person name="Wei S."/>
            <person name="Han B."/>
            <person name="Jiang C."/>
            <person name="Yin Y."/>
            <person name="Xia T."/>
            <person name="Zhang Z."/>
            <person name="Bennetzen J.L."/>
            <person name="Zhao S."/>
            <person name="Wan X."/>
        </authorList>
    </citation>
    <scope>NUCLEOTIDE SEQUENCE [LARGE SCALE GENOMIC DNA]</scope>
    <source>
        <strain evidence="17">cv. Shuchazao</strain>
        <tissue evidence="16">Leaf</tissue>
    </source>
</reference>
<dbReference type="GO" id="GO:0004674">
    <property type="term" value="F:protein serine/threonine kinase activity"/>
    <property type="evidence" value="ECO:0007669"/>
    <property type="project" value="UniProtKB-KW"/>
</dbReference>
<feature type="coiled-coil region" evidence="12">
    <location>
        <begin position="402"/>
        <end position="502"/>
    </location>
</feature>
<dbReference type="PROSITE" id="PS50011">
    <property type="entry name" value="PROTEIN_KINASE_DOM"/>
    <property type="match status" value="1"/>
</dbReference>
<dbReference type="InterPro" id="IPR017441">
    <property type="entry name" value="Protein_kinase_ATP_BS"/>
</dbReference>
<keyword evidence="17" id="KW-1185">Reference proteome</keyword>
<dbReference type="Gene3D" id="3.30.200.20">
    <property type="entry name" value="Phosphorylase Kinase, domain 1"/>
    <property type="match status" value="1"/>
</dbReference>
<feature type="region of interest" description="Disordered" evidence="13">
    <location>
        <begin position="224"/>
        <end position="347"/>
    </location>
</feature>
<gene>
    <name evidence="16" type="ORF">TEA_022159</name>
</gene>
<dbReference type="PROSITE" id="PS51698">
    <property type="entry name" value="U_BOX"/>
    <property type="match status" value="1"/>
</dbReference>
<protein>
    <recommendedName>
        <fullName evidence="4">RING-type E3 ubiquitin transferase</fullName>
        <ecNumber evidence="4">2.3.2.27</ecNumber>
    </recommendedName>
</protein>
<organism evidence="16 17">
    <name type="scientific">Camellia sinensis var. sinensis</name>
    <name type="common">China tea</name>
    <dbReference type="NCBI Taxonomy" id="542762"/>
    <lineage>
        <taxon>Eukaryota</taxon>
        <taxon>Viridiplantae</taxon>
        <taxon>Streptophyta</taxon>
        <taxon>Embryophyta</taxon>
        <taxon>Tracheophyta</taxon>
        <taxon>Spermatophyta</taxon>
        <taxon>Magnoliopsida</taxon>
        <taxon>eudicotyledons</taxon>
        <taxon>Gunneridae</taxon>
        <taxon>Pentapetalae</taxon>
        <taxon>asterids</taxon>
        <taxon>Ericales</taxon>
        <taxon>Theaceae</taxon>
        <taxon>Camellia</taxon>
    </lineage>
</organism>
<sequence>MAVVSPMLDGMPQQTNPTRNPQIEIPRMMVTRHEIVEEPPVQVAVQDKMYVAVGKELKENKSTVLWALHNSGGRKICLLHVHEPAQWIPLMGTKFPVSQLEEHQVKAYRETEKQDMNKLLREYSMICEQAGVSTDIVHTIKDSIEKGIVELISQHSIKMLVMGAAADKRYSRKMMQTKSKKATYVHLQAPLFCRILFVCKGHLVHTREGRLEGISMEVGSLTLQASPNNETGQPSSLRSRSVIEGLTSSGPDYRRAMSDVHGMRTSTFSSASPGGLTPHRSSNTLGSFNDWEDISRSCPSLNSSCSSPDVMANDSDLTSPARADPGSESHAMHPKEDHHRHSSPPSVLEGVMDCELYDQLEQAMVEAENSRREAFEESKRRRKAEKDAIDAIRRAKTSESLHAEEMRKRKEYEEALARGREELENMKRHVDEVMEELRIAQEHKSSLENQIASSNQMILELEQKMFSAVELLQKYKKERDDLQVERDKALEVSEELRKKQAEEVSNALTPRFFSEFSFSEIEEATCNFDRSLKIGEGGYGSIYKGLLRHTQVAIKMLKSNSSQGPAEFQQEVNILSKLRHPNLVTLIGACPEFFVLVYEYYPNGSLEDRLLCKDNTPPLTWQTRIRIAAELCSVLVFLHSCNPHSIVHGDLKPANILIDANLVSKLSDFGICRVLTQDESSTTNTTLCCRTNPKGTLVYMDPEFLLTGELTTKSDVYSFGIILLQLLTGRSATGIAGEVQYALDKGNLKNLLDSTAGDWPFVQAKQLAHLAIRCCETNRRNRPDLASEVWRVLEPMRASCGAPSPFRMSSEEHCQIPSYFICPIFQEIMQDPHVAADGFTYELEALKGWLESGHDTSPMTNLKLPHCNLVPNHALRSAIQEWLQQ</sequence>
<dbReference type="InterPro" id="IPR013083">
    <property type="entry name" value="Znf_RING/FYVE/PHD"/>
</dbReference>
<dbReference type="SUPFAM" id="SSF52402">
    <property type="entry name" value="Adenine nucleotide alpha hydrolases-like"/>
    <property type="match status" value="1"/>
</dbReference>
<dbReference type="InterPro" id="IPR051348">
    <property type="entry name" value="U-box_ubiquitin_ligases"/>
</dbReference>
<dbReference type="CDD" id="cd14066">
    <property type="entry name" value="STKc_IRAK"/>
    <property type="match status" value="1"/>
</dbReference>
<keyword evidence="5" id="KW-0723">Serine/threonine-protein kinase</keyword>
<dbReference type="UniPathway" id="UPA00143"/>
<comment type="function">
    <text evidence="2">Functions as an E3 ubiquitin ligase.</text>
</comment>
<dbReference type="SUPFAM" id="SSF56112">
    <property type="entry name" value="Protein kinase-like (PK-like)"/>
    <property type="match status" value="1"/>
</dbReference>
<evidence type="ECO:0000259" key="15">
    <source>
        <dbReference type="PROSITE" id="PS51698"/>
    </source>
</evidence>
<evidence type="ECO:0000256" key="2">
    <source>
        <dbReference type="ARBA" id="ARBA00003861"/>
    </source>
</evidence>
<keyword evidence="6" id="KW-0808">Transferase</keyword>
<feature type="domain" description="U-box" evidence="15">
    <location>
        <begin position="815"/>
        <end position="885"/>
    </location>
</feature>
<dbReference type="InterPro" id="IPR000719">
    <property type="entry name" value="Prot_kinase_dom"/>
</dbReference>
<dbReference type="InterPro" id="IPR011009">
    <property type="entry name" value="Kinase-like_dom_sf"/>
</dbReference>
<keyword evidence="7 11" id="KW-0547">Nucleotide-binding</keyword>
<dbReference type="Gene3D" id="1.10.510.10">
    <property type="entry name" value="Transferase(Phosphotransferase) domain 1"/>
    <property type="match status" value="1"/>
</dbReference>
<feature type="compositionally biased region" description="Low complexity" evidence="13">
    <location>
        <begin position="296"/>
        <end position="308"/>
    </location>
</feature>
<evidence type="ECO:0000256" key="13">
    <source>
        <dbReference type="SAM" id="MobiDB-lite"/>
    </source>
</evidence>
<dbReference type="InterPro" id="IPR014729">
    <property type="entry name" value="Rossmann-like_a/b/a_fold"/>
</dbReference>
<dbReference type="PROSITE" id="PS00107">
    <property type="entry name" value="PROTEIN_KINASE_ATP"/>
    <property type="match status" value="1"/>
</dbReference>